<name>A0ABY8NFW3_9GAMM</name>
<sequence length="98" mass="10787">MRPQQLSSSNWFGKASAGVIAGYLLTIAICGIFSRFGPLEVGSFSAQAQITMWLMAPVWALILSFCFLFQNGWRAWAWLGGANMVLWGILLIGRFVIG</sequence>
<feature type="transmembrane region" description="Helical" evidence="1">
    <location>
        <begin position="50"/>
        <end position="70"/>
    </location>
</feature>
<dbReference type="RefSeq" id="WP_280321453.1">
    <property type="nucleotide sequence ID" value="NZ_CP118605.1"/>
</dbReference>
<dbReference type="Proteomes" id="UP001236500">
    <property type="component" value="Chromosome"/>
</dbReference>
<keyword evidence="1" id="KW-0812">Transmembrane</keyword>
<dbReference type="EMBL" id="CP118605">
    <property type="protein sequence ID" value="WGL17575.1"/>
    <property type="molecule type" value="Genomic_DNA"/>
</dbReference>
<proteinExistence type="predicted"/>
<feature type="transmembrane region" description="Helical" evidence="1">
    <location>
        <begin position="20"/>
        <end position="38"/>
    </location>
</feature>
<keyword evidence="1" id="KW-1133">Transmembrane helix</keyword>
<evidence type="ECO:0000313" key="2">
    <source>
        <dbReference type="EMBL" id="WGL17575.1"/>
    </source>
</evidence>
<organism evidence="2 3">
    <name type="scientific">Microbulbifer bruguierae</name>
    <dbReference type="NCBI Taxonomy" id="3029061"/>
    <lineage>
        <taxon>Bacteria</taxon>
        <taxon>Pseudomonadati</taxon>
        <taxon>Pseudomonadota</taxon>
        <taxon>Gammaproteobacteria</taxon>
        <taxon>Cellvibrionales</taxon>
        <taxon>Microbulbiferaceae</taxon>
        <taxon>Microbulbifer</taxon>
    </lineage>
</organism>
<reference evidence="2 3" key="1">
    <citation type="submission" date="2023-02" db="EMBL/GenBank/DDBJ databases">
        <title>Description and genomic characterization of Microbulbifer bruguierae sp. nov., isolated from the sediment of mangrove plant Bruguiera sexangula.</title>
        <authorList>
            <person name="Long M."/>
        </authorList>
    </citation>
    <scope>NUCLEOTIDE SEQUENCE [LARGE SCALE GENOMIC DNA]</scope>
    <source>
        <strain evidence="2 3">H12</strain>
    </source>
</reference>
<gene>
    <name evidence="2" type="ORF">PVT68_04605</name>
</gene>
<evidence type="ECO:0000313" key="3">
    <source>
        <dbReference type="Proteomes" id="UP001236500"/>
    </source>
</evidence>
<keyword evidence="3" id="KW-1185">Reference proteome</keyword>
<accession>A0ABY8NFW3</accession>
<feature type="transmembrane region" description="Helical" evidence="1">
    <location>
        <begin position="76"/>
        <end position="97"/>
    </location>
</feature>
<evidence type="ECO:0000256" key="1">
    <source>
        <dbReference type="SAM" id="Phobius"/>
    </source>
</evidence>
<protein>
    <recommendedName>
        <fullName evidence="4">Iron uptake protein</fullName>
    </recommendedName>
</protein>
<evidence type="ECO:0008006" key="4">
    <source>
        <dbReference type="Google" id="ProtNLM"/>
    </source>
</evidence>
<keyword evidence="1" id="KW-0472">Membrane</keyword>